<organism evidence="1 2">
    <name type="scientific">Dioszegia hungarica</name>
    <dbReference type="NCBI Taxonomy" id="4972"/>
    <lineage>
        <taxon>Eukaryota</taxon>
        <taxon>Fungi</taxon>
        <taxon>Dikarya</taxon>
        <taxon>Basidiomycota</taxon>
        <taxon>Agaricomycotina</taxon>
        <taxon>Tremellomycetes</taxon>
        <taxon>Tremellales</taxon>
        <taxon>Bulleribasidiaceae</taxon>
        <taxon>Dioszegia</taxon>
    </lineage>
</organism>
<sequence length="239" mass="26573">MGVAISALRAQIGAADDEVKKKAEQNLEVLQKAVDSQLNEFESQLDAKFMNPAGTEKIEVPGIRALRKVRFSNVTTSKVPSEEISGAIDTLFSIGGEGVDTKTAVTGGFKKVVTGALNAFIGNGEAGQHTENKYFIYMQHNAIVRLDLRMWRWNFSGKGFNDEHETALGYVVCTSIVDVGVLRTSEFVFLISEYAGDSEEEGVKYITKMEKLYERARLMKLNEVRQERRALLDINDPLD</sequence>
<dbReference type="RefSeq" id="XP_052944985.1">
    <property type="nucleotide sequence ID" value="XM_053092662.1"/>
</dbReference>
<keyword evidence="2" id="KW-1185">Reference proteome</keyword>
<evidence type="ECO:0000313" key="1">
    <source>
        <dbReference type="EMBL" id="KAI9635208.1"/>
    </source>
</evidence>
<dbReference type="AlphaFoldDB" id="A0AA38H7M0"/>
<reference evidence="1" key="1">
    <citation type="journal article" date="2022" name="G3 (Bethesda)">
        <title>High quality genome of the basidiomycete yeast Dioszegia hungarica PDD-24b-2 isolated from cloud water.</title>
        <authorList>
            <person name="Jarrige D."/>
            <person name="Haridas S."/>
            <person name="Bleykasten-Grosshans C."/>
            <person name="Joly M."/>
            <person name="Nadalig T."/>
            <person name="Sancelme M."/>
            <person name="Vuilleumier S."/>
            <person name="Grigoriev I.V."/>
            <person name="Amato P."/>
            <person name="Bringel F."/>
        </authorList>
    </citation>
    <scope>NUCLEOTIDE SEQUENCE</scope>
    <source>
        <strain evidence="1">PDD-24b-2</strain>
    </source>
</reference>
<protein>
    <submittedName>
        <fullName evidence="1">Uncharacterized protein</fullName>
    </submittedName>
</protein>
<dbReference type="Proteomes" id="UP001164286">
    <property type="component" value="Unassembled WGS sequence"/>
</dbReference>
<accession>A0AA38H7M0</accession>
<comment type="caution">
    <text evidence="1">The sequence shown here is derived from an EMBL/GenBank/DDBJ whole genome shotgun (WGS) entry which is preliminary data.</text>
</comment>
<dbReference type="GeneID" id="77731867"/>
<evidence type="ECO:0000313" key="2">
    <source>
        <dbReference type="Proteomes" id="UP001164286"/>
    </source>
</evidence>
<dbReference type="EMBL" id="JAKWFO010000005">
    <property type="protein sequence ID" value="KAI9635208.1"/>
    <property type="molecule type" value="Genomic_DNA"/>
</dbReference>
<name>A0AA38H7M0_9TREE</name>
<proteinExistence type="predicted"/>
<gene>
    <name evidence="1" type="ORF">MKK02DRAFT_43888</name>
</gene>